<evidence type="ECO:0000256" key="1">
    <source>
        <dbReference type="ARBA" id="ARBA00022723"/>
    </source>
</evidence>
<evidence type="ECO:0000313" key="9">
    <source>
        <dbReference type="Proteomes" id="UP000321917"/>
    </source>
</evidence>
<organism evidence="7 9">
    <name type="scientific">Colwellia hornerae</name>
    <dbReference type="NCBI Taxonomy" id="89402"/>
    <lineage>
        <taxon>Bacteria</taxon>
        <taxon>Pseudomonadati</taxon>
        <taxon>Pseudomonadota</taxon>
        <taxon>Gammaproteobacteria</taxon>
        <taxon>Alteromonadales</taxon>
        <taxon>Colwelliaceae</taxon>
        <taxon>Colwellia</taxon>
    </lineage>
</organism>
<evidence type="ECO:0000313" key="7">
    <source>
        <dbReference type="EMBL" id="TWX66947.1"/>
    </source>
</evidence>
<dbReference type="Proteomes" id="UP000321917">
    <property type="component" value="Unassembled WGS sequence"/>
</dbReference>
<protein>
    <submittedName>
        <fullName evidence="7">3',5'-cyclic-nucleotide phosphodiesterase</fullName>
    </submittedName>
</protein>
<keyword evidence="8" id="KW-1185">Reference proteome</keyword>
<dbReference type="PANTHER" id="PTHR42988">
    <property type="entry name" value="PHOSPHOHYDROLASE"/>
    <property type="match status" value="1"/>
</dbReference>
<keyword evidence="2" id="KW-0378">Hydrolase</keyword>
<dbReference type="Proteomes" id="UP000321525">
    <property type="component" value="Unassembled WGS sequence"/>
</dbReference>
<comment type="caution">
    <text evidence="7">The sequence shown here is derived from an EMBL/GenBank/DDBJ whole genome shotgun (WGS) entry which is preliminary data.</text>
</comment>
<accession>A0A5C6QE62</accession>
<keyword evidence="3" id="KW-0408">Iron</keyword>
<dbReference type="InterPro" id="IPR050884">
    <property type="entry name" value="CNP_phosphodiesterase-III"/>
</dbReference>
<comment type="similarity">
    <text evidence="4">Belongs to the cyclic nucleotide phosphodiesterase class-III family.</text>
</comment>
<dbReference type="Pfam" id="PF00149">
    <property type="entry name" value="Metallophos"/>
    <property type="match status" value="1"/>
</dbReference>
<proteinExistence type="inferred from homology"/>
<evidence type="ECO:0000256" key="4">
    <source>
        <dbReference type="ARBA" id="ARBA00025742"/>
    </source>
</evidence>
<evidence type="ECO:0000256" key="3">
    <source>
        <dbReference type="ARBA" id="ARBA00023004"/>
    </source>
</evidence>
<dbReference type="Gene3D" id="3.60.21.10">
    <property type="match status" value="1"/>
</dbReference>
<dbReference type="SUPFAM" id="SSF56300">
    <property type="entry name" value="Metallo-dependent phosphatases"/>
    <property type="match status" value="1"/>
</dbReference>
<sequence length="255" mass="28496">MLLSSTFKIAQISDCHLFSKTDGLHHGANVYHNLVTVLHEIENQHLVDAIVFTGDITQDHSEKSYQLFVRAVVDSGITVPFYYLAGNHDEHELLDKYLSVPPFNGKKVLNEQFWQIVLLNSKSATPKGHVTSSDLCAFESIVDGKKHQLLMMHHHPLDVGYFIDEHGLENQAEFWQTINKFSSIKAITCGHVHQALTLYSDHSSAIPLFTCPATSIQFDTNKSAGASNGQGAGYRVFSLFTDGKIKSDSYFLIKE</sequence>
<dbReference type="InterPro" id="IPR029052">
    <property type="entry name" value="Metallo-depent_PP-like"/>
</dbReference>
<reference evidence="7 9" key="1">
    <citation type="submission" date="2019-07" db="EMBL/GenBank/DDBJ databases">
        <title>Genomes of sea-ice associated Colwellia species.</title>
        <authorList>
            <person name="Bowman J.P."/>
        </authorList>
    </citation>
    <scope>NUCLEOTIDE SEQUENCE [LARGE SCALE GENOMIC DNA]</scope>
    <source>
        <strain evidence="6 8">ACAM 607</strain>
        <strain evidence="7 9">IC036</strain>
    </source>
</reference>
<dbReference type="GO" id="GO:0046872">
    <property type="term" value="F:metal ion binding"/>
    <property type="evidence" value="ECO:0007669"/>
    <property type="project" value="UniProtKB-KW"/>
</dbReference>
<keyword evidence="1" id="KW-0479">Metal-binding</keyword>
<dbReference type="OrthoDB" id="9784378at2"/>
<dbReference type="GO" id="GO:0016787">
    <property type="term" value="F:hydrolase activity"/>
    <property type="evidence" value="ECO:0007669"/>
    <property type="project" value="UniProtKB-KW"/>
</dbReference>
<dbReference type="EMBL" id="VOLR01000019">
    <property type="protein sequence ID" value="TWX57444.1"/>
    <property type="molecule type" value="Genomic_DNA"/>
</dbReference>
<dbReference type="PANTHER" id="PTHR42988:SF2">
    <property type="entry name" value="CYCLIC NUCLEOTIDE PHOSPHODIESTERASE CBUA0032-RELATED"/>
    <property type="match status" value="1"/>
</dbReference>
<evidence type="ECO:0000259" key="5">
    <source>
        <dbReference type="Pfam" id="PF00149"/>
    </source>
</evidence>
<evidence type="ECO:0000313" key="8">
    <source>
        <dbReference type="Proteomes" id="UP000321525"/>
    </source>
</evidence>
<dbReference type="EMBL" id="VOLQ01000016">
    <property type="protein sequence ID" value="TWX66947.1"/>
    <property type="molecule type" value="Genomic_DNA"/>
</dbReference>
<feature type="domain" description="Calcineurin-like phosphoesterase" evidence="5">
    <location>
        <begin position="7"/>
        <end position="194"/>
    </location>
</feature>
<dbReference type="AlphaFoldDB" id="A0A5C6QE62"/>
<gene>
    <name evidence="6" type="ORF">ESZ26_13505</name>
    <name evidence="7" type="ORF">ESZ27_09655</name>
</gene>
<name>A0A5C6QE62_9GAMM</name>
<dbReference type="InterPro" id="IPR004843">
    <property type="entry name" value="Calcineurin-like_PHP"/>
</dbReference>
<evidence type="ECO:0000256" key="2">
    <source>
        <dbReference type="ARBA" id="ARBA00022801"/>
    </source>
</evidence>
<evidence type="ECO:0000313" key="6">
    <source>
        <dbReference type="EMBL" id="TWX57444.1"/>
    </source>
</evidence>